<dbReference type="EMBL" id="GL769667">
    <property type="protein sequence ID" value="EFZ10345.1"/>
    <property type="molecule type" value="Genomic_DNA"/>
</dbReference>
<feature type="non-terminal residue" evidence="1">
    <location>
        <position position="167"/>
    </location>
</feature>
<evidence type="ECO:0000313" key="1">
    <source>
        <dbReference type="EMBL" id="EFZ10345.1"/>
    </source>
</evidence>
<name>E9JA10_SOLIN</name>
<accession>E9JA10</accession>
<protein>
    <submittedName>
        <fullName evidence="1">Uncharacterized protein</fullName>
    </submittedName>
</protein>
<dbReference type="HOGENOM" id="CLU_126202_0_0_1"/>
<dbReference type="AlphaFoldDB" id="E9JA10"/>
<proteinExistence type="predicted"/>
<sequence length="167" mass="19311">MSVPMFVDLQGFPFERLSGFVVKDFAALRGGDVISHYIFDSLQPWDWLIKSERSCASWLTAMHYGLRWGTNGVVPYRKVKQVITTAVLGTENPDNKEIVYVKGHEKREWLGELLLDSRREYACIESLDMDYKVLDNLNNLDDANTFQCGQHRTNKHCAMQNVFKLFN</sequence>
<gene>
    <name evidence="1" type="ORF">SINV_11453</name>
</gene>
<reference evidence="1" key="1">
    <citation type="journal article" date="2011" name="Proc. Natl. Acad. Sci. U.S.A.">
        <title>The genome of the fire ant Solenopsis invicta.</title>
        <authorList>
            <person name="Wurm Y."/>
            <person name="Wang J."/>
            <person name="Riba-Grognuz O."/>
            <person name="Corona M."/>
            <person name="Nygaard S."/>
            <person name="Hunt B.G."/>
            <person name="Ingram K.K."/>
            <person name="Falquet L."/>
            <person name="Nipitwattanaphon M."/>
            <person name="Gotzek D."/>
            <person name="Dijkstra M.B."/>
            <person name="Oettler J."/>
            <person name="Comtesse F."/>
            <person name="Shih C.J."/>
            <person name="Wu W.J."/>
            <person name="Yang C.C."/>
            <person name="Thomas J."/>
            <person name="Beaudoing E."/>
            <person name="Pradervand S."/>
            <person name="Flegel V."/>
            <person name="Cook E.D."/>
            <person name="Fabbretti R."/>
            <person name="Stockinger H."/>
            <person name="Long L."/>
            <person name="Farmerie W.G."/>
            <person name="Oakey J."/>
            <person name="Boomsma J.J."/>
            <person name="Pamilo P."/>
            <person name="Yi S.V."/>
            <person name="Heinze J."/>
            <person name="Goodisman M.A."/>
            <person name="Farinelli L."/>
            <person name="Harshman K."/>
            <person name="Hulo N."/>
            <person name="Cerutti L."/>
            <person name="Xenarios I."/>
            <person name="Shoemaker D."/>
            <person name="Keller L."/>
        </authorList>
    </citation>
    <scope>NUCLEOTIDE SEQUENCE [LARGE SCALE GENOMIC DNA]</scope>
</reference>
<organism>
    <name type="scientific">Solenopsis invicta</name>
    <name type="common">Red imported fire ant</name>
    <name type="synonym">Solenopsis wagneri</name>
    <dbReference type="NCBI Taxonomy" id="13686"/>
    <lineage>
        <taxon>Eukaryota</taxon>
        <taxon>Metazoa</taxon>
        <taxon>Ecdysozoa</taxon>
        <taxon>Arthropoda</taxon>
        <taxon>Hexapoda</taxon>
        <taxon>Insecta</taxon>
        <taxon>Pterygota</taxon>
        <taxon>Neoptera</taxon>
        <taxon>Endopterygota</taxon>
        <taxon>Hymenoptera</taxon>
        <taxon>Apocrita</taxon>
        <taxon>Aculeata</taxon>
        <taxon>Formicoidea</taxon>
        <taxon>Formicidae</taxon>
        <taxon>Myrmicinae</taxon>
        <taxon>Solenopsis</taxon>
    </lineage>
</organism>
<dbReference type="OMA" id="RREYACI"/>